<dbReference type="PROSITE" id="PS51318">
    <property type="entry name" value="TAT"/>
    <property type="match status" value="1"/>
</dbReference>
<protein>
    <recommendedName>
        <fullName evidence="4">DUF1080 domain-containing protein</fullName>
    </recommendedName>
</protein>
<dbReference type="RefSeq" id="WP_014434041.1">
    <property type="nucleotide sequence ID" value="NC_017079.1"/>
</dbReference>
<organism evidence="2 3">
    <name type="scientific">Caldilinea aerophila (strain DSM 14535 / JCM 11387 / NBRC 104270 / STL-6-O1)</name>
    <dbReference type="NCBI Taxonomy" id="926550"/>
    <lineage>
        <taxon>Bacteria</taxon>
        <taxon>Bacillati</taxon>
        <taxon>Chloroflexota</taxon>
        <taxon>Caldilineae</taxon>
        <taxon>Caldilineales</taxon>
        <taxon>Caldilineaceae</taxon>
        <taxon>Caldilinea</taxon>
    </lineage>
</organism>
<feature type="chain" id="PRO_5003629523" description="DUF1080 domain-containing protein" evidence="1">
    <location>
        <begin position="25"/>
        <end position="330"/>
    </location>
</feature>
<dbReference type="OrthoDB" id="1421849at2"/>
<evidence type="ECO:0008006" key="4">
    <source>
        <dbReference type="Google" id="ProtNLM"/>
    </source>
</evidence>
<evidence type="ECO:0000313" key="3">
    <source>
        <dbReference type="Proteomes" id="UP000007880"/>
    </source>
</evidence>
<reference evidence="2 3" key="1">
    <citation type="submission" date="2012-02" db="EMBL/GenBank/DDBJ databases">
        <title>Complete genome sequence of Caldilinea aerophila DSM 14535 (= NBRC 102666).</title>
        <authorList>
            <person name="Oguchi A."/>
            <person name="Hosoyama A."/>
            <person name="Sekine M."/>
            <person name="Fukai R."/>
            <person name="Kato Y."/>
            <person name="Nakamura S."/>
            <person name="Hanada S."/>
            <person name="Yamazaki S."/>
            <person name="Fujita N."/>
        </authorList>
    </citation>
    <scope>NUCLEOTIDE SEQUENCE [LARGE SCALE GENOMIC DNA]</scope>
    <source>
        <strain evidence="3">DSM 14535 / JCM 11387 / NBRC 104270 / STL-6-O1</strain>
    </source>
</reference>
<dbReference type="HOGENOM" id="CLU_841126_0_0_0"/>
<name>I0I6C4_CALAS</name>
<feature type="signal peptide" evidence="1">
    <location>
        <begin position="1"/>
        <end position="24"/>
    </location>
</feature>
<accession>I0I6C4</accession>
<dbReference type="Proteomes" id="UP000007880">
    <property type="component" value="Chromosome"/>
</dbReference>
<sequence length="330" mass="37727">MSPRWTSRRRFLALCGASALTALGSSRNPSRSVQASPSPHDTIYREFSGGNLSGWRLALGDGIYAAPDEPPVSIEDIETRHEDVLSELRANVRKRRIMAHNITYFRQRDELALQYTHLFTCHFRLPYMPSVENTEENGQALDAAVFVWDGIDTRMDWGAAFQWGLNPRERFGELRVNIQEGVHAAGWEPVGYLTPDLEWHTFQIIVNYPLQTASLRIDEQSFPIDLVGIPKRWPATISAGVQVEAISMYPGTTLNGTLHRVQFRDWSWLWMDMKQQRLFLPTVLNTTQGVLRSGAFTSPSFREGMQMETPQPRKSKRLMNHRVPRCLISK</sequence>
<evidence type="ECO:0000313" key="2">
    <source>
        <dbReference type="EMBL" id="BAM00812.1"/>
    </source>
</evidence>
<evidence type="ECO:0000256" key="1">
    <source>
        <dbReference type="SAM" id="SignalP"/>
    </source>
</evidence>
<dbReference type="InterPro" id="IPR006311">
    <property type="entry name" value="TAT_signal"/>
</dbReference>
<keyword evidence="1" id="KW-0732">Signal</keyword>
<dbReference type="eggNOG" id="ENOG5032XIH">
    <property type="taxonomic scope" value="Bacteria"/>
</dbReference>
<dbReference type="EMBL" id="AP012337">
    <property type="protein sequence ID" value="BAM00812.1"/>
    <property type="molecule type" value="Genomic_DNA"/>
</dbReference>
<gene>
    <name evidence="2" type="ordered locus">CLDAP_27720</name>
</gene>
<keyword evidence="3" id="KW-1185">Reference proteome</keyword>
<proteinExistence type="predicted"/>
<dbReference type="KEGG" id="cap:CLDAP_27720"/>
<dbReference type="STRING" id="926550.CLDAP_27720"/>
<dbReference type="AlphaFoldDB" id="I0I6C4"/>